<comment type="caution">
    <text evidence="3">The sequence shown here is derived from an EMBL/GenBank/DDBJ whole genome shotgun (WGS) entry which is preliminary data.</text>
</comment>
<feature type="region of interest" description="Disordered" evidence="1">
    <location>
        <begin position="120"/>
        <end position="191"/>
    </location>
</feature>
<feature type="compositionally biased region" description="Low complexity" evidence="1">
    <location>
        <begin position="66"/>
        <end position="80"/>
    </location>
</feature>
<organism evidence="3 4">
    <name type="scientific">Rhodofomes roseus</name>
    <dbReference type="NCBI Taxonomy" id="34475"/>
    <lineage>
        <taxon>Eukaryota</taxon>
        <taxon>Fungi</taxon>
        <taxon>Dikarya</taxon>
        <taxon>Basidiomycota</taxon>
        <taxon>Agaricomycotina</taxon>
        <taxon>Agaricomycetes</taxon>
        <taxon>Polyporales</taxon>
        <taxon>Rhodofomes</taxon>
    </lineage>
</organism>
<name>A0ABQ8JXB4_9APHY</name>
<gene>
    <name evidence="3" type="ORF">C8Q71DRAFT_851939</name>
</gene>
<dbReference type="GeneID" id="72007508"/>
<feature type="signal peptide" evidence="2">
    <location>
        <begin position="1"/>
        <end position="18"/>
    </location>
</feature>
<evidence type="ECO:0000313" key="3">
    <source>
        <dbReference type="EMBL" id="KAH9828725.1"/>
    </source>
</evidence>
<keyword evidence="2" id="KW-0732">Signal</keyword>
<dbReference type="RefSeq" id="XP_047772380.1">
    <property type="nucleotide sequence ID" value="XM_047926776.1"/>
</dbReference>
<dbReference type="Proteomes" id="UP000814176">
    <property type="component" value="Unassembled WGS sequence"/>
</dbReference>
<feature type="chain" id="PRO_5045437237" evidence="2">
    <location>
        <begin position="19"/>
        <end position="299"/>
    </location>
</feature>
<sequence length="299" mass="32815">MRACYFALALTALHHTSALESTSAPSSPFLTFASRVLLAAYLDHVLMGPSARHVSTQIDRSRAPRSRGSAAAKSSSDAPRAPGPPEVCGEWVASGTETSDNLTKTNVTEMAPVRICTRKHERGEDEWHSLPKKSLFAKEDHTSRTWSQSAEHQDDKRAFSPSLTDQVDEPGRREHEETQARHAVHADQQAHTGRLRYTATTTRNAHELDAPDGTRQRTSLSQRLPLHWGGLVEGCFLLNSVTGWLSVQGVPERRRWRGSVGVEYNGSLVLASPVAKDAEVGITNERVMGTTRTMDEACG</sequence>
<accession>A0ABQ8JXB4</accession>
<protein>
    <submittedName>
        <fullName evidence="3">Uncharacterized protein</fullName>
    </submittedName>
</protein>
<keyword evidence="4" id="KW-1185">Reference proteome</keyword>
<reference evidence="3 4" key="1">
    <citation type="journal article" date="2021" name="Environ. Microbiol.">
        <title>Gene family expansions and transcriptome signatures uncover fungal adaptations to wood decay.</title>
        <authorList>
            <person name="Hage H."/>
            <person name="Miyauchi S."/>
            <person name="Viragh M."/>
            <person name="Drula E."/>
            <person name="Min B."/>
            <person name="Chaduli D."/>
            <person name="Navarro D."/>
            <person name="Favel A."/>
            <person name="Norest M."/>
            <person name="Lesage-Meessen L."/>
            <person name="Balint B."/>
            <person name="Merenyi Z."/>
            <person name="de Eugenio L."/>
            <person name="Morin E."/>
            <person name="Martinez A.T."/>
            <person name="Baldrian P."/>
            <person name="Stursova M."/>
            <person name="Martinez M.J."/>
            <person name="Novotny C."/>
            <person name="Magnuson J.K."/>
            <person name="Spatafora J.W."/>
            <person name="Maurice S."/>
            <person name="Pangilinan J."/>
            <person name="Andreopoulos W."/>
            <person name="LaButti K."/>
            <person name="Hundley H."/>
            <person name="Na H."/>
            <person name="Kuo A."/>
            <person name="Barry K."/>
            <person name="Lipzen A."/>
            <person name="Henrissat B."/>
            <person name="Riley R."/>
            <person name="Ahrendt S."/>
            <person name="Nagy L.G."/>
            <person name="Grigoriev I.V."/>
            <person name="Martin F."/>
            <person name="Rosso M.N."/>
        </authorList>
    </citation>
    <scope>NUCLEOTIDE SEQUENCE [LARGE SCALE GENOMIC DNA]</scope>
    <source>
        <strain evidence="3 4">CIRM-BRFM 1785</strain>
    </source>
</reference>
<dbReference type="EMBL" id="JADCUA010000048">
    <property type="protein sequence ID" value="KAH9828725.1"/>
    <property type="molecule type" value="Genomic_DNA"/>
</dbReference>
<evidence type="ECO:0000313" key="4">
    <source>
        <dbReference type="Proteomes" id="UP000814176"/>
    </source>
</evidence>
<evidence type="ECO:0000256" key="1">
    <source>
        <dbReference type="SAM" id="MobiDB-lite"/>
    </source>
</evidence>
<proteinExistence type="predicted"/>
<feature type="region of interest" description="Disordered" evidence="1">
    <location>
        <begin position="52"/>
        <end position="87"/>
    </location>
</feature>
<evidence type="ECO:0000256" key="2">
    <source>
        <dbReference type="SAM" id="SignalP"/>
    </source>
</evidence>
<feature type="compositionally biased region" description="Basic and acidic residues" evidence="1">
    <location>
        <begin position="169"/>
        <end position="180"/>
    </location>
</feature>